<keyword evidence="2" id="KW-1185">Reference proteome</keyword>
<evidence type="ECO:0000313" key="1">
    <source>
        <dbReference type="EMBL" id="GGG17328.1"/>
    </source>
</evidence>
<evidence type="ECO:0000313" key="2">
    <source>
        <dbReference type="Proteomes" id="UP000644756"/>
    </source>
</evidence>
<reference evidence="1" key="2">
    <citation type="submission" date="2020-09" db="EMBL/GenBank/DDBJ databases">
        <authorList>
            <person name="Sun Q."/>
            <person name="Zhou Y."/>
        </authorList>
    </citation>
    <scope>NUCLEOTIDE SEQUENCE</scope>
    <source>
        <strain evidence="1">CGMCC 1.12987</strain>
    </source>
</reference>
<name>A0A917G107_9BACL</name>
<organism evidence="1 2">
    <name type="scientific">Paenibacillus abyssi</name>
    <dbReference type="NCBI Taxonomy" id="1340531"/>
    <lineage>
        <taxon>Bacteria</taxon>
        <taxon>Bacillati</taxon>
        <taxon>Bacillota</taxon>
        <taxon>Bacilli</taxon>
        <taxon>Bacillales</taxon>
        <taxon>Paenibacillaceae</taxon>
        <taxon>Paenibacillus</taxon>
    </lineage>
</organism>
<comment type="caution">
    <text evidence="1">The sequence shown here is derived from an EMBL/GenBank/DDBJ whole genome shotgun (WGS) entry which is preliminary data.</text>
</comment>
<protein>
    <submittedName>
        <fullName evidence="1">Uncharacterized protein</fullName>
    </submittedName>
</protein>
<proteinExistence type="predicted"/>
<gene>
    <name evidence="1" type="ORF">GCM10010916_37700</name>
</gene>
<dbReference type="AlphaFoldDB" id="A0A917G107"/>
<dbReference type="Proteomes" id="UP000644756">
    <property type="component" value="Unassembled WGS sequence"/>
</dbReference>
<reference evidence="1" key="1">
    <citation type="journal article" date="2014" name="Int. J. Syst. Evol. Microbiol.">
        <title>Complete genome sequence of Corynebacterium casei LMG S-19264T (=DSM 44701T), isolated from a smear-ripened cheese.</title>
        <authorList>
            <consortium name="US DOE Joint Genome Institute (JGI-PGF)"/>
            <person name="Walter F."/>
            <person name="Albersmeier A."/>
            <person name="Kalinowski J."/>
            <person name="Ruckert C."/>
        </authorList>
    </citation>
    <scope>NUCLEOTIDE SEQUENCE</scope>
    <source>
        <strain evidence="1">CGMCC 1.12987</strain>
    </source>
</reference>
<dbReference type="EMBL" id="BMGR01000013">
    <property type="protein sequence ID" value="GGG17328.1"/>
    <property type="molecule type" value="Genomic_DNA"/>
</dbReference>
<sequence length="85" mass="9979">MNRVCFVCNYQDLYEPPYDNRGIPSDEICPCCGFHYGFDDDGFSNKEDAYKLWLDKWIKNGCLWFSKGRKPAKNWSPAEQLNNKS</sequence>
<accession>A0A917G107</accession>